<dbReference type="AlphaFoldDB" id="A0A2W7MID1"/>
<dbReference type="Gene3D" id="3.30.420.40">
    <property type="match status" value="2"/>
</dbReference>
<dbReference type="PANTHER" id="PTHR32432:SF3">
    <property type="entry name" value="ETHANOLAMINE UTILIZATION PROTEIN EUTJ"/>
    <property type="match status" value="1"/>
</dbReference>
<dbReference type="Gene3D" id="3.30.1490.300">
    <property type="match status" value="1"/>
</dbReference>
<evidence type="ECO:0000259" key="1">
    <source>
        <dbReference type="SMART" id="SM00842"/>
    </source>
</evidence>
<name>A0A2W7MID1_9BACI</name>
<dbReference type="GO" id="GO:0051301">
    <property type="term" value="P:cell division"/>
    <property type="evidence" value="ECO:0007669"/>
    <property type="project" value="UniProtKB-KW"/>
</dbReference>
<dbReference type="OrthoDB" id="9768127at2"/>
<dbReference type="InterPro" id="IPR050696">
    <property type="entry name" value="FtsA/MreB"/>
</dbReference>
<sequence>MTNRLFALDIGTRSVVGIILEEHDHTFHVLDILVEEHKERAMVDGQIHNVLKVAEVILSIKNQLEQKYGPLEKVSVAAAGRALKTEQAEIKLDIKNRPIFSDEDISRLELTAVQKAQSNLVSTEAERHSNHYYCVGYSVLYYRLDGEEIGSLVDQQGNEASIEVIATFLPRVVVESLLSALKRANLEMEALTLEPIAAINVLIPPTMRRLNVALVDIGAGTSDIAITNYGTVVAYGMVPNAGDEITEALSDLYLLDFHQAEKAKRAINTEDLIHIQDILGFDHEIPKEEMIAAIHPVSLELALSISSEILRLNNNKAPKAVMLVGGGSLTPSITNILAEQLHLPENRVAVRGIDAIQNLTKEAHIPVTPELVTPIGIAIAAKRAPIQYMSVKVNNQIVRLFELKEMTVGDALLAANISTKKLYGRPGAALSVQVNGQLIHIPGQHGQPAGILLNGLKSNTQAKIKHNDIIELLEGQDGLPAQATIKDLLDEVTTRSITFQNITYRIEPIVKVNNEQIPLDSPLKERDHITVETSNSIEKVLLYIQQESYIKQLKPYTIEINKKNHFLPDFTPQLLLNETLVNLQYPIQHKDILCIKDIKFPTLQQLADFLEKKLSDRIKVKFQHQEVELIRENSLVRLEDKVLSPNDEIPNGSSLVWDETNNNSWIFQDVFRFVDWTYPNNVSSFKILKNGNVSGFDDEIFGGDELEIIFQ</sequence>
<evidence type="ECO:0000313" key="2">
    <source>
        <dbReference type="EMBL" id="PZX06927.1"/>
    </source>
</evidence>
<reference evidence="2 3" key="1">
    <citation type="submission" date="2018-06" db="EMBL/GenBank/DDBJ databases">
        <title>Genomic Encyclopedia of Type Strains, Phase IV (KMG-IV): sequencing the most valuable type-strain genomes for metagenomic binning, comparative biology and taxonomic classification.</title>
        <authorList>
            <person name="Goeker M."/>
        </authorList>
    </citation>
    <scope>NUCLEOTIDE SEQUENCE [LARGE SCALE GENOMIC DNA]</scope>
    <source>
        <strain evidence="2 3">DSM 5</strain>
    </source>
</reference>
<keyword evidence="2" id="KW-0131">Cell cycle</keyword>
<proteinExistence type="predicted"/>
<dbReference type="InterPro" id="IPR003494">
    <property type="entry name" value="SHS2_FtsA"/>
</dbReference>
<comment type="caution">
    <text evidence="2">The sequence shown here is derived from an EMBL/GenBank/DDBJ whole genome shotgun (WGS) entry which is preliminary data.</text>
</comment>
<keyword evidence="3" id="KW-1185">Reference proteome</keyword>
<accession>A0A2W7MID1</accession>
<dbReference type="SUPFAM" id="SSF53067">
    <property type="entry name" value="Actin-like ATPase domain"/>
    <property type="match status" value="2"/>
</dbReference>
<feature type="domain" description="SHS2" evidence="1">
    <location>
        <begin position="5"/>
        <end position="202"/>
    </location>
</feature>
<keyword evidence="2" id="KW-0132">Cell division</keyword>
<dbReference type="PANTHER" id="PTHR32432">
    <property type="entry name" value="CELL DIVISION PROTEIN FTSA-RELATED"/>
    <property type="match status" value="1"/>
</dbReference>
<organism evidence="2 3">
    <name type="scientific">Psychrobacillus insolitus</name>
    <dbReference type="NCBI Taxonomy" id="1461"/>
    <lineage>
        <taxon>Bacteria</taxon>
        <taxon>Bacillati</taxon>
        <taxon>Bacillota</taxon>
        <taxon>Bacilli</taxon>
        <taxon>Bacillales</taxon>
        <taxon>Bacillaceae</taxon>
        <taxon>Psychrobacillus</taxon>
    </lineage>
</organism>
<evidence type="ECO:0000313" key="3">
    <source>
        <dbReference type="Proteomes" id="UP000248646"/>
    </source>
</evidence>
<dbReference type="InterPro" id="IPR043129">
    <property type="entry name" value="ATPase_NBD"/>
</dbReference>
<protein>
    <submittedName>
        <fullName evidence="2">Cell division protein FtsA</fullName>
    </submittedName>
</protein>
<dbReference type="CDD" id="cd24004">
    <property type="entry name" value="ASKHA_NBD_PilM-like"/>
    <property type="match status" value="1"/>
</dbReference>
<dbReference type="RefSeq" id="WP_111437627.1">
    <property type="nucleotide sequence ID" value="NZ_QKZI01000001.1"/>
</dbReference>
<dbReference type="Pfam" id="PF14450">
    <property type="entry name" value="FtsA"/>
    <property type="match status" value="1"/>
</dbReference>
<dbReference type="EMBL" id="QKZI01000001">
    <property type="protein sequence ID" value="PZX06927.1"/>
    <property type="molecule type" value="Genomic_DNA"/>
</dbReference>
<dbReference type="SMART" id="SM00842">
    <property type="entry name" value="FtsA"/>
    <property type="match status" value="1"/>
</dbReference>
<gene>
    <name evidence="2" type="ORF">C7437_10127</name>
</gene>
<dbReference type="Proteomes" id="UP000248646">
    <property type="component" value="Unassembled WGS sequence"/>
</dbReference>